<keyword evidence="4 9" id="KW-0812">Transmembrane</keyword>
<comment type="function">
    <text evidence="9">Part of the twin-arginine translocation (Tat) system that transports large folded proteins containing a characteristic twin-arginine motif in their signal peptide across membranes. TatA could form the protein-conducting channel of the Tat system.</text>
</comment>
<proteinExistence type="inferred from homology"/>
<dbReference type="PANTHER" id="PTHR42982">
    <property type="entry name" value="SEC-INDEPENDENT PROTEIN TRANSLOCASE PROTEIN TATA"/>
    <property type="match status" value="1"/>
</dbReference>
<feature type="region of interest" description="Disordered" evidence="10">
    <location>
        <begin position="48"/>
        <end position="96"/>
    </location>
</feature>
<dbReference type="HAMAP" id="MF_00236">
    <property type="entry name" value="TatA_E"/>
    <property type="match status" value="1"/>
</dbReference>
<dbReference type="OrthoDB" id="5245163at2"/>
<feature type="compositionally biased region" description="Low complexity" evidence="10">
    <location>
        <begin position="63"/>
        <end position="86"/>
    </location>
</feature>
<evidence type="ECO:0000256" key="10">
    <source>
        <dbReference type="SAM" id="MobiDB-lite"/>
    </source>
</evidence>
<comment type="similarity">
    <text evidence="9">Belongs to the TatA/E family.</text>
</comment>
<dbReference type="RefSeq" id="WP_131300357.1">
    <property type="nucleotide sequence ID" value="NZ_SJJR01000001.1"/>
</dbReference>
<name>A0A4R0GXJ1_9ACTN</name>
<sequence>MGALRPWHIAVLVVVLILLFGAKRLPDAARSLGRSLRIIKAETKSLADDDERDLASKADAQAGYQPLTPQQPTQQQPYQGTVQQPVADPVQRVREN</sequence>
<evidence type="ECO:0000313" key="11">
    <source>
        <dbReference type="EMBL" id="TCC00612.1"/>
    </source>
</evidence>
<evidence type="ECO:0000256" key="7">
    <source>
        <dbReference type="ARBA" id="ARBA00023010"/>
    </source>
</evidence>
<protein>
    <recommendedName>
        <fullName evidence="9">Sec-independent protein translocase protein TatA</fullName>
    </recommendedName>
</protein>
<organism evidence="11 12">
    <name type="scientific">Micromonospora zingiberis</name>
    <dbReference type="NCBI Taxonomy" id="2053011"/>
    <lineage>
        <taxon>Bacteria</taxon>
        <taxon>Bacillati</taxon>
        <taxon>Actinomycetota</taxon>
        <taxon>Actinomycetes</taxon>
        <taxon>Micromonosporales</taxon>
        <taxon>Micromonosporaceae</taxon>
        <taxon>Micromonospora</taxon>
    </lineage>
</organism>
<dbReference type="Gene3D" id="1.20.5.3310">
    <property type="match status" value="1"/>
</dbReference>
<evidence type="ECO:0000313" key="12">
    <source>
        <dbReference type="Proteomes" id="UP000292274"/>
    </source>
</evidence>
<comment type="caution">
    <text evidence="11">The sequence shown here is derived from an EMBL/GenBank/DDBJ whole genome shotgun (WGS) entry which is preliminary data.</text>
</comment>
<dbReference type="AlphaFoldDB" id="A0A4R0GXJ1"/>
<dbReference type="InterPro" id="IPR003369">
    <property type="entry name" value="TatA/B/E"/>
</dbReference>
<evidence type="ECO:0000256" key="3">
    <source>
        <dbReference type="ARBA" id="ARBA00022475"/>
    </source>
</evidence>
<dbReference type="GO" id="GO:0033281">
    <property type="term" value="C:TAT protein transport complex"/>
    <property type="evidence" value="ECO:0007669"/>
    <property type="project" value="UniProtKB-UniRule"/>
</dbReference>
<keyword evidence="7 9" id="KW-0811">Translocation</keyword>
<comment type="subunit">
    <text evidence="9">The Tat system comprises two distinct complexes: a TatABC complex, containing multiple copies of TatA, TatB and TatC subunits, and a separate TatA complex, containing only TatA subunits. Substrates initially bind to the TatABC complex, which probably triggers association of the separate TatA complex to form the active translocon.</text>
</comment>
<evidence type="ECO:0000256" key="2">
    <source>
        <dbReference type="ARBA" id="ARBA00022448"/>
    </source>
</evidence>
<keyword evidence="3 9" id="KW-1003">Cell membrane</keyword>
<keyword evidence="8 9" id="KW-0472">Membrane</keyword>
<keyword evidence="12" id="KW-1185">Reference proteome</keyword>
<accession>A0A4R0GXJ1</accession>
<dbReference type="NCBIfam" id="NF001854">
    <property type="entry name" value="PRK00575.1"/>
    <property type="match status" value="1"/>
</dbReference>
<keyword evidence="6 9" id="KW-1133">Transmembrane helix</keyword>
<dbReference type="EMBL" id="SJJR01000001">
    <property type="protein sequence ID" value="TCC00612.1"/>
    <property type="molecule type" value="Genomic_DNA"/>
</dbReference>
<dbReference type="Proteomes" id="UP000292274">
    <property type="component" value="Unassembled WGS sequence"/>
</dbReference>
<dbReference type="GO" id="GO:0043953">
    <property type="term" value="P:protein transport by the Tat complex"/>
    <property type="evidence" value="ECO:0007669"/>
    <property type="project" value="UniProtKB-UniRule"/>
</dbReference>
<keyword evidence="5 9" id="KW-0653">Protein transport</keyword>
<evidence type="ECO:0000256" key="1">
    <source>
        <dbReference type="ARBA" id="ARBA00004162"/>
    </source>
</evidence>
<dbReference type="GO" id="GO:0008320">
    <property type="term" value="F:protein transmembrane transporter activity"/>
    <property type="evidence" value="ECO:0007669"/>
    <property type="project" value="UniProtKB-UniRule"/>
</dbReference>
<evidence type="ECO:0000256" key="9">
    <source>
        <dbReference type="HAMAP-Rule" id="MF_00236"/>
    </source>
</evidence>
<dbReference type="PANTHER" id="PTHR42982:SF8">
    <property type="entry name" value="SEC-INDEPENDENT PROTEIN TRANSLOCASE PROTEIN TATA"/>
    <property type="match status" value="1"/>
</dbReference>
<dbReference type="Pfam" id="PF02416">
    <property type="entry name" value="TatA_B_E"/>
    <property type="match status" value="1"/>
</dbReference>
<reference evidence="11 12" key="1">
    <citation type="submission" date="2019-02" db="EMBL/GenBank/DDBJ databases">
        <title>Jishengella sp. nov., isolated from a root of Zingiber montanum.</title>
        <authorList>
            <person name="Kuncharoen N."/>
            <person name="Kudo T."/>
            <person name="Masahiro Y."/>
            <person name="Ohkuma M."/>
            <person name="Tanasupawat S."/>
        </authorList>
    </citation>
    <scope>NUCLEOTIDE SEQUENCE [LARGE SCALE GENOMIC DNA]</scope>
    <source>
        <strain evidence="11 12">PLAI 1-1</strain>
    </source>
</reference>
<evidence type="ECO:0000256" key="6">
    <source>
        <dbReference type="ARBA" id="ARBA00022989"/>
    </source>
</evidence>
<evidence type="ECO:0000256" key="8">
    <source>
        <dbReference type="ARBA" id="ARBA00023136"/>
    </source>
</evidence>
<evidence type="ECO:0000256" key="4">
    <source>
        <dbReference type="ARBA" id="ARBA00022692"/>
    </source>
</evidence>
<keyword evidence="2 9" id="KW-0813">Transport</keyword>
<evidence type="ECO:0000256" key="5">
    <source>
        <dbReference type="ARBA" id="ARBA00022927"/>
    </source>
</evidence>
<gene>
    <name evidence="9" type="primary">tatA</name>
    <name evidence="11" type="ORF">E0H26_02755</name>
</gene>
<comment type="subcellular location">
    <subcellularLocation>
        <location evidence="1 9">Cell membrane</location>
        <topology evidence="1 9">Single-pass membrane protein</topology>
    </subcellularLocation>
</comment>
<dbReference type="InterPro" id="IPR006312">
    <property type="entry name" value="TatA/E"/>
</dbReference>